<dbReference type="InterPro" id="IPR009351">
    <property type="entry name" value="AlkZ-like"/>
</dbReference>
<proteinExistence type="predicted"/>
<reference evidence="1 2" key="1">
    <citation type="submission" date="2021-12" db="EMBL/GenBank/DDBJ databases">
        <title>Discovery of the Pendulisporaceae a myxobacterial family with distinct sporulation behavior and unique specialized metabolism.</title>
        <authorList>
            <person name="Garcia R."/>
            <person name="Popoff A."/>
            <person name="Bader C.D."/>
            <person name="Loehr J."/>
            <person name="Walesch S."/>
            <person name="Walt C."/>
            <person name="Boldt J."/>
            <person name="Bunk B."/>
            <person name="Haeckl F.J.F.P.J."/>
            <person name="Gunesch A.P."/>
            <person name="Birkelbach J."/>
            <person name="Nuebel U."/>
            <person name="Pietschmann T."/>
            <person name="Bach T."/>
            <person name="Mueller R."/>
        </authorList>
    </citation>
    <scope>NUCLEOTIDE SEQUENCE [LARGE SCALE GENOMIC DNA]</scope>
    <source>
        <strain evidence="1 2">MSr12523</strain>
    </source>
</reference>
<evidence type="ECO:0000313" key="1">
    <source>
        <dbReference type="EMBL" id="WXA98621.1"/>
    </source>
</evidence>
<gene>
    <name evidence="1" type="ORF">LZC95_17530</name>
</gene>
<keyword evidence="2" id="KW-1185">Reference proteome</keyword>
<keyword evidence="1" id="KW-0238">DNA-binding</keyword>
<dbReference type="Pfam" id="PF06224">
    <property type="entry name" value="AlkZ-like"/>
    <property type="match status" value="1"/>
</dbReference>
<name>A0ABZ2KJ97_9BACT</name>
<sequence length="421" mass="47941">MLALSARQARNLHLAAQGLLVPPRGRATKADVLSAIARMQLLQIDTIHVVARSPYLVLFSRLGDYQPAWLEALLAEGAIFETWAHEACFAPIDDYLLHRRHVDGRNHWARRSAQRMHDNHREAMDRLLAHVRELGPVKSSDFERKDSGGKAAKPGWWGWKSEKRWLEALFVLGELMIARRDKFQRVYDLTERVLSVAAPGLDPAAIPTEEAMRRAFIVRAVRALGVTQARWIADYFRLGRRLKDAELDPFVEAGELARVEVEGWTNPGYVHHAHTDLLQSPLRATHSTLLSPFDPVVWDRERAAAMFDFDYRIECYTPEEKRQYGYYVLPILRRGVLVGRLDAKAHRADGVFEVKSVYLEGGQRPSEALTRDVVAAIQSCADWHRTPKVQIRKSDPRAWAKSLRAELSARKRKGADLDQGE</sequence>
<dbReference type="EMBL" id="CP089982">
    <property type="protein sequence ID" value="WXA98621.1"/>
    <property type="molecule type" value="Genomic_DNA"/>
</dbReference>
<accession>A0ABZ2KJ97</accession>
<dbReference type="Proteomes" id="UP001379533">
    <property type="component" value="Chromosome"/>
</dbReference>
<dbReference type="PANTHER" id="PTHR30528:SF0">
    <property type="entry name" value="CYTOPLASMIC PROTEIN"/>
    <property type="match status" value="1"/>
</dbReference>
<dbReference type="GO" id="GO:0003677">
    <property type="term" value="F:DNA binding"/>
    <property type="evidence" value="ECO:0007669"/>
    <property type="project" value="UniProtKB-KW"/>
</dbReference>
<organism evidence="1 2">
    <name type="scientific">Pendulispora brunnea</name>
    <dbReference type="NCBI Taxonomy" id="2905690"/>
    <lineage>
        <taxon>Bacteria</taxon>
        <taxon>Pseudomonadati</taxon>
        <taxon>Myxococcota</taxon>
        <taxon>Myxococcia</taxon>
        <taxon>Myxococcales</taxon>
        <taxon>Sorangiineae</taxon>
        <taxon>Pendulisporaceae</taxon>
        <taxon>Pendulispora</taxon>
    </lineage>
</organism>
<evidence type="ECO:0000313" key="2">
    <source>
        <dbReference type="Proteomes" id="UP001379533"/>
    </source>
</evidence>
<dbReference type="RefSeq" id="WP_394849236.1">
    <property type="nucleotide sequence ID" value="NZ_CP089982.1"/>
</dbReference>
<dbReference type="PANTHER" id="PTHR30528">
    <property type="entry name" value="CYTOPLASMIC PROTEIN"/>
    <property type="match status" value="1"/>
</dbReference>
<protein>
    <submittedName>
        <fullName evidence="1">Winged helix DNA-binding domain-containing protein</fullName>
    </submittedName>
</protein>